<dbReference type="PANTHER" id="PTHR23501">
    <property type="entry name" value="MAJOR FACILITATOR SUPERFAMILY"/>
    <property type="match status" value="1"/>
</dbReference>
<keyword evidence="3" id="KW-0813">Transport</keyword>
<keyword evidence="11" id="KW-1185">Reference proteome</keyword>
<comment type="similarity">
    <text evidence="2">Belongs to the major facilitator superfamily. TCR/Tet family.</text>
</comment>
<feature type="compositionally biased region" description="Low complexity" evidence="7">
    <location>
        <begin position="139"/>
        <end position="153"/>
    </location>
</feature>
<feature type="transmembrane region" description="Helical" evidence="8">
    <location>
        <begin position="446"/>
        <end position="467"/>
    </location>
</feature>
<proteinExistence type="inferred from homology"/>
<dbReference type="Proteomes" id="UP000326340">
    <property type="component" value="Unassembled WGS sequence"/>
</dbReference>
<feature type="transmembrane region" description="Helical" evidence="8">
    <location>
        <begin position="550"/>
        <end position="567"/>
    </location>
</feature>
<evidence type="ECO:0000259" key="9">
    <source>
        <dbReference type="PROSITE" id="PS50850"/>
    </source>
</evidence>
<reference evidence="10 11" key="1">
    <citation type="journal article" date="2019" name="Sci. Rep.">
        <title>Colletotrichum shisoi sp. nov., an anthracnose pathogen of Perilla frutescens in Japan: molecular phylogenetic, morphological and genomic evidence.</title>
        <authorList>
            <person name="Gan P."/>
            <person name="Tsushima A."/>
            <person name="Hiroyama R."/>
            <person name="Narusaka M."/>
            <person name="Takano Y."/>
            <person name="Narusaka Y."/>
            <person name="Kawaradani M."/>
            <person name="Damm U."/>
            <person name="Shirasu K."/>
        </authorList>
    </citation>
    <scope>NUCLEOTIDE SEQUENCE [LARGE SCALE GENOMIC DNA]</scope>
    <source>
        <strain evidence="10 11">PG-2018a</strain>
    </source>
</reference>
<feature type="transmembrane region" description="Helical" evidence="8">
    <location>
        <begin position="658"/>
        <end position="679"/>
    </location>
</feature>
<dbReference type="PROSITE" id="PS50850">
    <property type="entry name" value="MFS"/>
    <property type="match status" value="1"/>
</dbReference>
<feature type="transmembrane region" description="Helical" evidence="8">
    <location>
        <begin position="686"/>
        <end position="704"/>
    </location>
</feature>
<comment type="caution">
    <text evidence="10">The sequence shown here is derived from an EMBL/GenBank/DDBJ whole genome shotgun (WGS) entry which is preliminary data.</text>
</comment>
<dbReference type="AlphaFoldDB" id="A0A5Q4C7D2"/>
<feature type="transmembrane region" description="Helical" evidence="8">
    <location>
        <begin position="579"/>
        <end position="598"/>
    </location>
</feature>
<dbReference type="OrthoDB" id="10021397at2759"/>
<dbReference type="GO" id="GO:0022857">
    <property type="term" value="F:transmembrane transporter activity"/>
    <property type="evidence" value="ECO:0007669"/>
    <property type="project" value="InterPro"/>
</dbReference>
<feature type="compositionally biased region" description="Basic and acidic residues" evidence="7">
    <location>
        <begin position="68"/>
        <end position="79"/>
    </location>
</feature>
<dbReference type="SUPFAM" id="SSF103473">
    <property type="entry name" value="MFS general substrate transporter"/>
    <property type="match status" value="1"/>
</dbReference>
<gene>
    <name evidence="10" type="primary">RoqT-1</name>
    <name evidence="10" type="ORF">CSHISOI_00957</name>
</gene>
<dbReference type="InterPro" id="IPR020846">
    <property type="entry name" value="MFS_dom"/>
</dbReference>
<feature type="region of interest" description="Disordered" evidence="7">
    <location>
        <begin position="1"/>
        <end position="197"/>
    </location>
</feature>
<feature type="transmembrane region" description="Helical" evidence="8">
    <location>
        <begin position="506"/>
        <end position="529"/>
    </location>
</feature>
<accession>A0A5Q4C7D2</accession>
<protein>
    <submittedName>
        <fullName evidence="10">Efflux pump roqT</fullName>
    </submittedName>
</protein>
<feature type="transmembrane region" description="Helical" evidence="8">
    <location>
        <begin position="618"/>
        <end position="638"/>
    </location>
</feature>
<evidence type="ECO:0000256" key="1">
    <source>
        <dbReference type="ARBA" id="ARBA00004141"/>
    </source>
</evidence>
<name>A0A5Q4C7D2_9PEZI</name>
<feature type="domain" description="Major facilitator superfamily (MFS) profile" evidence="9">
    <location>
        <begin position="356"/>
        <end position="844"/>
    </location>
</feature>
<dbReference type="CDD" id="cd17502">
    <property type="entry name" value="MFS_Azr1_MDR_like"/>
    <property type="match status" value="1"/>
</dbReference>
<comment type="subcellular location">
    <subcellularLocation>
        <location evidence="1">Membrane</location>
        <topology evidence="1">Multi-pass membrane protein</topology>
    </subcellularLocation>
</comment>
<dbReference type="PRINTS" id="PR01036">
    <property type="entry name" value="TCRTETB"/>
</dbReference>
<sequence>MADDMNPDKSDGGRRDVTDDAGATQPRSSLDDRPSSEFLGEERSRISIFRSDSGSKTAASPDLDDDDHDKNPASTRSEEGNQEDEEEEGDDGENILSASLTEAWEEKTHLSREYAASDAAGEKEMLYAKPAADEKPQRSNSASSAASHCSNCGHHGRDSVRSSVTLAYGPRSPTVPQRSSSLNRTGPAHLTPLASPTTLPSGTLRAFPLCDKKIPSRTVSDVQTFHSAQEEQATLSEPQSETASIMSAVFATPLRHLASHPSLNGAFSAGASPGAGPRVTPVTEQRHPGKAGARISRFTRPFEPDIDEEDDGGEYLQQTTKSETPRTEKRESSMAQKTGETYEEVEWVEGWPLALLVLGICLVVFLISVDRTILTTAVPYITSEFQSTADIGWYGSAYLLTACAFQPVFGRAFMLFSVKWSYMLAMFMFLVGSLICGVAPNSVTLIIGRAVAGFGSAGILTGSFVVVSTAVPLRRRPMYTAIVGLIFGFGATVGPLLGGVFTDLVTWRWCFYMNLPVGAVTVAVFLLFFHPKRPSHPQQTFLDRIMDLELVGNVFLLGACVMLFLALEFTTQGEAWSSIRVIGLLSGAGATAVVFAAWQWWKQDGALMPPAIITQKTVAASCVAAFTTYGALLIHSYFLPIWFQAIKGENAISSGVDMIPYVATNAFFSLLSGIFVSVVGYYVPPAVVGGMIATAGCGVLRLLSPDASTAQWIGFEIVVSAGFGMSIQQGFTAVQAVLPPDEISIGTAAVVASQSLGGAIFISVGNTLFQNHLLQASAQNMIPGVNIRAVLEGGATAFRTAVPESALPTLLTMDNEALRLAFTAAIPLAGVSAIAACFMEWKSVKGKRPK</sequence>
<evidence type="ECO:0000256" key="4">
    <source>
        <dbReference type="ARBA" id="ARBA00022692"/>
    </source>
</evidence>
<evidence type="ECO:0000256" key="3">
    <source>
        <dbReference type="ARBA" id="ARBA00022448"/>
    </source>
</evidence>
<evidence type="ECO:0000256" key="7">
    <source>
        <dbReference type="SAM" id="MobiDB-lite"/>
    </source>
</evidence>
<dbReference type="InterPro" id="IPR011701">
    <property type="entry name" value="MFS"/>
</dbReference>
<evidence type="ECO:0000256" key="8">
    <source>
        <dbReference type="SAM" id="Phobius"/>
    </source>
</evidence>
<dbReference type="PANTHER" id="PTHR23501:SF49">
    <property type="entry name" value="MAJOR FACILITATOR SUPERFAMILY (MFS) PROFILE DOMAIN-CONTAINING PROTEIN"/>
    <property type="match status" value="1"/>
</dbReference>
<evidence type="ECO:0000313" key="10">
    <source>
        <dbReference type="EMBL" id="TQN74424.1"/>
    </source>
</evidence>
<keyword evidence="6 8" id="KW-0472">Membrane</keyword>
<dbReference type="GO" id="GO:0005886">
    <property type="term" value="C:plasma membrane"/>
    <property type="evidence" value="ECO:0007669"/>
    <property type="project" value="TreeGrafter"/>
</dbReference>
<feature type="compositionally biased region" description="Acidic residues" evidence="7">
    <location>
        <begin position="80"/>
        <end position="93"/>
    </location>
</feature>
<dbReference type="Pfam" id="PF07690">
    <property type="entry name" value="MFS_1"/>
    <property type="match status" value="1"/>
</dbReference>
<evidence type="ECO:0000256" key="5">
    <source>
        <dbReference type="ARBA" id="ARBA00022989"/>
    </source>
</evidence>
<feature type="compositionally biased region" description="Basic and acidic residues" evidence="7">
    <location>
        <begin position="1"/>
        <end position="18"/>
    </location>
</feature>
<feature type="transmembrane region" description="Helical" evidence="8">
    <location>
        <begin position="479"/>
        <end position="500"/>
    </location>
</feature>
<dbReference type="InterPro" id="IPR036259">
    <property type="entry name" value="MFS_trans_sf"/>
</dbReference>
<dbReference type="FunFam" id="1.20.1250.20:FF:000489">
    <property type="entry name" value="MFS general substrate transporter"/>
    <property type="match status" value="1"/>
</dbReference>
<feature type="compositionally biased region" description="Low complexity" evidence="7">
    <location>
        <begin position="268"/>
        <end position="277"/>
    </location>
</feature>
<evidence type="ECO:0000256" key="6">
    <source>
        <dbReference type="ARBA" id="ARBA00023136"/>
    </source>
</evidence>
<feature type="compositionally biased region" description="Basic and acidic residues" evidence="7">
    <location>
        <begin position="29"/>
        <end position="45"/>
    </location>
</feature>
<keyword evidence="4 8" id="KW-0812">Transmembrane</keyword>
<organism evidence="10 11">
    <name type="scientific">Colletotrichum shisoi</name>
    <dbReference type="NCBI Taxonomy" id="2078593"/>
    <lineage>
        <taxon>Eukaryota</taxon>
        <taxon>Fungi</taxon>
        <taxon>Dikarya</taxon>
        <taxon>Ascomycota</taxon>
        <taxon>Pezizomycotina</taxon>
        <taxon>Sordariomycetes</taxon>
        <taxon>Hypocreomycetidae</taxon>
        <taxon>Glomerellales</taxon>
        <taxon>Glomerellaceae</taxon>
        <taxon>Colletotrichum</taxon>
        <taxon>Colletotrichum destructivum species complex</taxon>
    </lineage>
</organism>
<dbReference type="FunFam" id="1.20.1250.20:FF:000196">
    <property type="entry name" value="MFS toxin efflux pump (AflT)"/>
    <property type="match status" value="1"/>
</dbReference>
<dbReference type="Gene3D" id="1.20.1250.20">
    <property type="entry name" value="MFS general substrate transporter like domains"/>
    <property type="match status" value="1"/>
</dbReference>
<feature type="compositionally biased region" description="Acidic residues" evidence="7">
    <location>
        <begin position="304"/>
        <end position="313"/>
    </location>
</feature>
<feature type="compositionally biased region" description="Basic and acidic residues" evidence="7">
    <location>
        <begin position="120"/>
        <end position="137"/>
    </location>
</feature>
<feature type="compositionally biased region" description="Basic and acidic residues" evidence="7">
    <location>
        <begin position="323"/>
        <end position="332"/>
    </location>
</feature>
<evidence type="ECO:0000313" key="11">
    <source>
        <dbReference type="Proteomes" id="UP000326340"/>
    </source>
</evidence>
<feature type="region of interest" description="Disordered" evidence="7">
    <location>
        <begin position="268"/>
        <end position="338"/>
    </location>
</feature>
<feature type="transmembrane region" description="Helical" evidence="8">
    <location>
        <begin position="820"/>
        <end position="841"/>
    </location>
</feature>
<keyword evidence="5 8" id="KW-1133">Transmembrane helix</keyword>
<dbReference type="EMBL" id="PUHP01000038">
    <property type="protein sequence ID" value="TQN74424.1"/>
    <property type="molecule type" value="Genomic_DNA"/>
</dbReference>
<evidence type="ECO:0000256" key="2">
    <source>
        <dbReference type="ARBA" id="ARBA00007520"/>
    </source>
</evidence>
<feature type="transmembrane region" description="Helical" evidence="8">
    <location>
        <begin position="350"/>
        <end position="369"/>
    </location>
</feature>
<feature type="transmembrane region" description="Helical" evidence="8">
    <location>
        <begin position="420"/>
        <end position="440"/>
    </location>
</feature>
<feature type="compositionally biased region" description="Polar residues" evidence="7">
    <location>
        <begin position="174"/>
        <end position="184"/>
    </location>
</feature>